<evidence type="ECO:0000256" key="3">
    <source>
        <dbReference type="ARBA" id="ARBA00022803"/>
    </source>
</evidence>
<protein>
    <submittedName>
        <fullName evidence="5">Cellulose synthase subunit BcsC</fullName>
    </submittedName>
</protein>
<dbReference type="EMBL" id="UAVY01000010">
    <property type="protein sequence ID" value="SQB40405.1"/>
    <property type="molecule type" value="Genomic_DNA"/>
</dbReference>
<gene>
    <name evidence="5" type="primary">bcsC_2</name>
    <name evidence="5" type="ORF">NCTC10786_05506</name>
</gene>
<dbReference type="AlphaFoldDB" id="A0A2X2WX39"/>
<organism evidence="5 6">
    <name type="scientific">Citrobacter koseri</name>
    <name type="common">Citrobacter diversus</name>
    <dbReference type="NCBI Taxonomy" id="545"/>
    <lineage>
        <taxon>Bacteria</taxon>
        <taxon>Pseudomonadati</taxon>
        <taxon>Pseudomonadota</taxon>
        <taxon>Gammaproteobacteria</taxon>
        <taxon>Enterobacterales</taxon>
        <taxon>Enterobacteriaceae</taxon>
        <taxon>Citrobacter</taxon>
    </lineage>
</organism>
<evidence type="ECO:0000259" key="4">
    <source>
        <dbReference type="Pfam" id="PF05420"/>
    </source>
</evidence>
<evidence type="ECO:0000256" key="2">
    <source>
        <dbReference type="ARBA" id="ARBA00022737"/>
    </source>
</evidence>
<evidence type="ECO:0000313" key="6">
    <source>
        <dbReference type="Proteomes" id="UP000251584"/>
    </source>
</evidence>
<dbReference type="GO" id="GO:0019867">
    <property type="term" value="C:outer membrane"/>
    <property type="evidence" value="ECO:0007669"/>
    <property type="project" value="InterPro"/>
</dbReference>
<keyword evidence="3" id="KW-0802">TPR repeat</keyword>
<accession>A0A2X2WX39</accession>
<sequence length="241" mass="26335">MNVDVGSFSTHADGTWDKNWGTCTLHDCSGNRSQSDTGTSVAVGWKNKTWSWDIGTTPMGFNVVDVVGGVSYSNDIGPLGYTLNAHRRPISSSLLAFGGQKDAPSNTGTKWGGVRADGGGVSLSYDKGEANGVWASLSGDQLTGKNVADNWRVRWMTGYYYKIINENKPSRHRRPEQYDLALRQRPERVFAGAWRLLQSAGVCVVRRAGDCGGSVRKTGRGNWAVRYPGRIHAPKPCRVIR</sequence>
<name>A0A2X2WX39_CITKO</name>
<feature type="domain" description="Cellulose synthase operon C C-terminal" evidence="4">
    <location>
        <begin position="2"/>
        <end position="168"/>
    </location>
</feature>
<evidence type="ECO:0000313" key="5">
    <source>
        <dbReference type="EMBL" id="SQB40405.1"/>
    </source>
</evidence>
<dbReference type="Proteomes" id="UP000251584">
    <property type="component" value="Unassembled WGS sequence"/>
</dbReference>
<dbReference type="Pfam" id="PF05420">
    <property type="entry name" value="BCSC_C"/>
    <property type="match status" value="1"/>
</dbReference>
<reference evidence="5 6" key="1">
    <citation type="submission" date="2018-06" db="EMBL/GenBank/DDBJ databases">
        <authorList>
            <consortium name="Pathogen Informatics"/>
            <person name="Doyle S."/>
        </authorList>
    </citation>
    <scope>NUCLEOTIDE SEQUENCE [LARGE SCALE GENOMIC DNA]</scope>
    <source>
        <strain evidence="5 6">NCTC10786</strain>
    </source>
</reference>
<dbReference type="InterPro" id="IPR008410">
    <property type="entry name" value="BCSC_C"/>
</dbReference>
<keyword evidence="1" id="KW-0732">Signal</keyword>
<evidence type="ECO:0000256" key="1">
    <source>
        <dbReference type="ARBA" id="ARBA00022729"/>
    </source>
</evidence>
<keyword evidence="2" id="KW-0677">Repeat</keyword>
<dbReference type="GO" id="GO:0030244">
    <property type="term" value="P:cellulose biosynthetic process"/>
    <property type="evidence" value="ECO:0007669"/>
    <property type="project" value="InterPro"/>
</dbReference>
<proteinExistence type="predicted"/>